<evidence type="ECO:0000313" key="11">
    <source>
        <dbReference type="Proteomes" id="UP000003789"/>
    </source>
</evidence>
<evidence type="ECO:0000259" key="9">
    <source>
        <dbReference type="PROSITE" id="PS50893"/>
    </source>
</evidence>
<dbReference type="GO" id="GO:0016887">
    <property type="term" value="F:ATP hydrolysis activity"/>
    <property type="evidence" value="ECO:0007669"/>
    <property type="project" value="InterPro"/>
</dbReference>
<dbReference type="AlphaFoldDB" id="Q1Z229"/>
<comment type="subcellular location">
    <subcellularLocation>
        <location evidence="1">Cell inner membrane</location>
        <topology evidence="1">Peripheral membrane protein</topology>
    </subcellularLocation>
</comment>
<evidence type="ECO:0000256" key="8">
    <source>
        <dbReference type="ARBA" id="ARBA00023136"/>
    </source>
</evidence>
<name>Q1Z229_9GAMM</name>
<dbReference type="PROSITE" id="PS00211">
    <property type="entry name" value="ABC_TRANSPORTER_1"/>
    <property type="match status" value="1"/>
</dbReference>
<evidence type="ECO:0000256" key="6">
    <source>
        <dbReference type="ARBA" id="ARBA00022840"/>
    </source>
</evidence>
<evidence type="ECO:0000256" key="4">
    <source>
        <dbReference type="ARBA" id="ARBA00022475"/>
    </source>
</evidence>
<dbReference type="GO" id="GO:0015424">
    <property type="term" value="F:ABC-type amino acid transporter activity"/>
    <property type="evidence" value="ECO:0007669"/>
    <property type="project" value="InterPro"/>
</dbReference>
<evidence type="ECO:0000256" key="2">
    <source>
        <dbReference type="ARBA" id="ARBA00005417"/>
    </source>
</evidence>
<evidence type="ECO:0000256" key="1">
    <source>
        <dbReference type="ARBA" id="ARBA00004417"/>
    </source>
</evidence>
<sequence length="292" mass="32859">MLPIVFRGDTFMNVFANRQTFCEQFLDFMELQELAHMTDVVALEVKDLHKSFGQNEVLKGISLTAHRGDVISIIGSSGSGKSTFLRCVNLLEIPTQGEIWVNGELIQMKNNRRGEFLPVDEKQVQRIRSRLAMVFQGFNLWSHMTVLGNVIEAPIHVLGVPKAEAIEKAEALLKKVGLYERRHYYPGHLSGGQQQRAAIARALAVDPEVMLFDEPTSALDPELVGEVLGVMQDLAQEGRTMLVVTHEMAFARDVSNQVMFLHQGIVEEQGHPEKLFTNPESERLQKFISSIY</sequence>
<gene>
    <name evidence="10" type="ORF">P3TCK_26365</name>
</gene>
<dbReference type="InterPro" id="IPR017871">
    <property type="entry name" value="ABC_transporter-like_CS"/>
</dbReference>
<dbReference type="GO" id="GO:0005524">
    <property type="term" value="F:ATP binding"/>
    <property type="evidence" value="ECO:0007669"/>
    <property type="project" value="UniProtKB-KW"/>
</dbReference>
<dbReference type="Pfam" id="PF00005">
    <property type="entry name" value="ABC_tran"/>
    <property type="match status" value="1"/>
</dbReference>
<dbReference type="PIRSF" id="PIRSF039085">
    <property type="entry name" value="ABC_ATPase_HisP"/>
    <property type="match status" value="1"/>
</dbReference>
<comment type="similarity">
    <text evidence="2">Belongs to the ABC transporter superfamily.</text>
</comment>
<feature type="domain" description="ABC transporter" evidence="9">
    <location>
        <begin position="43"/>
        <end position="288"/>
    </location>
</feature>
<dbReference type="HOGENOM" id="CLU_000604_1_22_6"/>
<keyword evidence="5" id="KW-0547">Nucleotide-binding</keyword>
<keyword evidence="8" id="KW-0472">Membrane</keyword>
<dbReference type="InterPro" id="IPR050086">
    <property type="entry name" value="MetN_ABC_transporter-like"/>
</dbReference>
<dbReference type="CDD" id="cd03262">
    <property type="entry name" value="ABC_HisP_GlnQ"/>
    <property type="match status" value="1"/>
</dbReference>
<dbReference type="Proteomes" id="UP000003789">
    <property type="component" value="Unassembled WGS sequence"/>
</dbReference>
<dbReference type="InterPro" id="IPR003593">
    <property type="entry name" value="AAA+_ATPase"/>
</dbReference>
<keyword evidence="3" id="KW-0813">Transport</keyword>
<evidence type="ECO:0000256" key="7">
    <source>
        <dbReference type="ARBA" id="ARBA00022970"/>
    </source>
</evidence>
<accession>Q1Z229</accession>
<evidence type="ECO:0000313" key="10">
    <source>
        <dbReference type="EMBL" id="EAS42656.1"/>
    </source>
</evidence>
<dbReference type="SUPFAM" id="SSF52540">
    <property type="entry name" value="P-loop containing nucleoside triphosphate hydrolases"/>
    <property type="match status" value="1"/>
</dbReference>
<dbReference type="PANTHER" id="PTHR43166:SF35">
    <property type="entry name" value="L-CYSTINE IMPORT ATP-BINDING PROTEIN TCYN"/>
    <property type="match status" value="1"/>
</dbReference>
<evidence type="ECO:0000256" key="5">
    <source>
        <dbReference type="ARBA" id="ARBA00022741"/>
    </source>
</evidence>
<dbReference type="SMART" id="SM00382">
    <property type="entry name" value="AAA"/>
    <property type="match status" value="1"/>
</dbReference>
<keyword evidence="4" id="KW-1003">Cell membrane</keyword>
<comment type="caution">
    <text evidence="10">The sequence shown here is derived from an EMBL/GenBank/DDBJ whole genome shotgun (WGS) entry which is preliminary data.</text>
</comment>
<reference evidence="10 11" key="1">
    <citation type="submission" date="2006-03" db="EMBL/GenBank/DDBJ databases">
        <authorList>
            <person name="Bartlett D.H."/>
            <person name="Valle G."/>
            <person name="Lauro F.M."/>
            <person name="Vezzi A."/>
            <person name="Simonato F."/>
            <person name="Eloe E."/>
            <person name="Vitulo N."/>
            <person name="Stratton T.K."/>
            <person name="D'angelo M."/>
            <person name="Ferriera S."/>
            <person name="Johnson J."/>
            <person name="Kravitz S."/>
            <person name="Beeson K."/>
            <person name="Sutton G."/>
            <person name="Rogers Y."/>
            <person name="Friedman R."/>
            <person name="Frazier M."/>
            <person name="Venter J.C."/>
        </authorList>
    </citation>
    <scope>NUCLEOTIDE SEQUENCE [LARGE SCALE GENOMIC DNA]</scope>
    <source>
        <strain evidence="10 11">3TCK</strain>
    </source>
</reference>
<keyword evidence="7" id="KW-0029">Amino-acid transport</keyword>
<dbReference type="InterPro" id="IPR003439">
    <property type="entry name" value="ABC_transporter-like_ATP-bd"/>
</dbReference>
<keyword evidence="6" id="KW-0067">ATP-binding</keyword>
<dbReference type="Gene3D" id="3.40.50.300">
    <property type="entry name" value="P-loop containing nucleotide triphosphate hydrolases"/>
    <property type="match status" value="1"/>
</dbReference>
<evidence type="ECO:0000256" key="3">
    <source>
        <dbReference type="ARBA" id="ARBA00022448"/>
    </source>
</evidence>
<dbReference type="GO" id="GO:0005886">
    <property type="term" value="C:plasma membrane"/>
    <property type="evidence" value="ECO:0007669"/>
    <property type="project" value="UniProtKB-SubCell"/>
</dbReference>
<protein>
    <submittedName>
        <fullName evidence="10">Putative ABC-type histidine transport system, ATPase component</fullName>
    </submittedName>
</protein>
<dbReference type="PROSITE" id="PS50893">
    <property type="entry name" value="ABC_TRANSPORTER_2"/>
    <property type="match status" value="1"/>
</dbReference>
<dbReference type="InterPro" id="IPR030679">
    <property type="entry name" value="ABC_ATPase_HisP-typ"/>
</dbReference>
<organism evidence="10 11">
    <name type="scientific">Photobacterium profundum 3TCK</name>
    <dbReference type="NCBI Taxonomy" id="314280"/>
    <lineage>
        <taxon>Bacteria</taxon>
        <taxon>Pseudomonadati</taxon>
        <taxon>Pseudomonadota</taxon>
        <taxon>Gammaproteobacteria</taxon>
        <taxon>Vibrionales</taxon>
        <taxon>Vibrionaceae</taxon>
        <taxon>Photobacterium</taxon>
    </lineage>
</organism>
<dbReference type="InterPro" id="IPR027417">
    <property type="entry name" value="P-loop_NTPase"/>
</dbReference>
<dbReference type="PANTHER" id="PTHR43166">
    <property type="entry name" value="AMINO ACID IMPORT ATP-BINDING PROTEIN"/>
    <property type="match status" value="1"/>
</dbReference>
<dbReference type="FunFam" id="3.40.50.300:FF:000020">
    <property type="entry name" value="Amino acid ABC transporter ATP-binding component"/>
    <property type="match status" value="1"/>
</dbReference>
<dbReference type="EMBL" id="AAPH01000018">
    <property type="protein sequence ID" value="EAS42656.1"/>
    <property type="molecule type" value="Genomic_DNA"/>
</dbReference>
<proteinExistence type="inferred from homology"/>